<proteinExistence type="predicted"/>
<evidence type="ECO:0000313" key="2">
    <source>
        <dbReference type="Proteomes" id="UP000823775"/>
    </source>
</evidence>
<name>A0ABS8T2R5_DATST</name>
<reference evidence="1 2" key="1">
    <citation type="journal article" date="2021" name="BMC Genomics">
        <title>Datura genome reveals duplications of psychoactive alkaloid biosynthetic genes and high mutation rate following tissue culture.</title>
        <authorList>
            <person name="Rajewski A."/>
            <person name="Carter-House D."/>
            <person name="Stajich J."/>
            <person name="Litt A."/>
        </authorList>
    </citation>
    <scope>NUCLEOTIDE SEQUENCE [LARGE SCALE GENOMIC DNA]</scope>
    <source>
        <strain evidence="1">AR-01</strain>
    </source>
</reference>
<feature type="non-terminal residue" evidence="1">
    <location>
        <position position="95"/>
    </location>
</feature>
<accession>A0ABS8T2R5</accession>
<keyword evidence="2" id="KW-1185">Reference proteome</keyword>
<sequence length="95" mass="10946">MKASSSASKAGPPRRFRGKAVEPHMLTWFNTKKESMNALESLIDEDLLELEFLAIPDKIRELGAGHIFNEPERCNLTLVRKFYTNWDTSFRESTK</sequence>
<dbReference type="Proteomes" id="UP000823775">
    <property type="component" value="Unassembled WGS sequence"/>
</dbReference>
<protein>
    <submittedName>
        <fullName evidence="1">Uncharacterized protein</fullName>
    </submittedName>
</protein>
<comment type="caution">
    <text evidence="1">The sequence shown here is derived from an EMBL/GenBank/DDBJ whole genome shotgun (WGS) entry which is preliminary data.</text>
</comment>
<dbReference type="EMBL" id="JACEIK010000998">
    <property type="protein sequence ID" value="MCD7464852.1"/>
    <property type="molecule type" value="Genomic_DNA"/>
</dbReference>
<evidence type="ECO:0000313" key="1">
    <source>
        <dbReference type="EMBL" id="MCD7464852.1"/>
    </source>
</evidence>
<gene>
    <name evidence="1" type="ORF">HAX54_053510</name>
</gene>
<organism evidence="1 2">
    <name type="scientific">Datura stramonium</name>
    <name type="common">Jimsonweed</name>
    <name type="synonym">Common thornapple</name>
    <dbReference type="NCBI Taxonomy" id="4076"/>
    <lineage>
        <taxon>Eukaryota</taxon>
        <taxon>Viridiplantae</taxon>
        <taxon>Streptophyta</taxon>
        <taxon>Embryophyta</taxon>
        <taxon>Tracheophyta</taxon>
        <taxon>Spermatophyta</taxon>
        <taxon>Magnoliopsida</taxon>
        <taxon>eudicotyledons</taxon>
        <taxon>Gunneridae</taxon>
        <taxon>Pentapetalae</taxon>
        <taxon>asterids</taxon>
        <taxon>lamiids</taxon>
        <taxon>Solanales</taxon>
        <taxon>Solanaceae</taxon>
        <taxon>Solanoideae</taxon>
        <taxon>Datureae</taxon>
        <taxon>Datura</taxon>
    </lineage>
</organism>